<reference evidence="8" key="1">
    <citation type="journal article" date="2023" name="Commun. Biol.">
        <title>Genome analysis of Parmales, the sister group of diatoms, reveals the evolutionary specialization of diatoms from phago-mixotrophs to photoautotrophs.</title>
        <authorList>
            <person name="Ban H."/>
            <person name="Sato S."/>
            <person name="Yoshikawa S."/>
            <person name="Yamada K."/>
            <person name="Nakamura Y."/>
            <person name="Ichinomiya M."/>
            <person name="Sato N."/>
            <person name="Blanc-Mathieu R."/>
            <person name="Endo H."/>
            <person name="Kuwata A."/>
            <person name="Ogata H."/>
        </authorList>
    </citation>
    <scope>NUCLEOTIDE SEQUENCE [LARGE SCALE GENOMIC DNA]</scope>
    <source>
        <strain evidence="8">NIES 3701</strain>
    </source>
</reference>
<proteinExistence type="predicted"/>
<dbReference type="Proteomes" id="UP001165085">
    <property type="component" value="Unassembled WGS sequence"/>
</dbReference>
<dbReference type="AlphaFoldDB" id="A0A9W7EJ87"/>
<comment type="caution">
    <text evidence="7">The sequence shown here is derived from an EMBL/GenBank/DDBJ whole genome shotgun (WGS) entry which is preliminary data.</text>
</comment>
<keyword evidence="4 5" id="KW-0472">Membrane</keyword>
<feature type="transmembrane region" description="Helical" evidence="5">
    <location>
        <begin position="170"/>
        <end position="193"/>
    </location>
</feature>
<sequence>MASVSLFGLQGYLKDFPKEAVSPVLSHLKGASTLSAVLAGVMLWDVPTSYCVPGLRSFDILLHHFLLFFISFLAANKLPSYWCYFYFGVVELVSPPLSVYDQMEREVEIAEECKHSKLQKLKEIRDFWKVAAALAFTVTRAVLFTFVTWFRFLPQCLSALPLATSVEANVIKFMMFMVVGFSGLQLWWFSLLVREAVKGF</sequence>
<evidence type="ECO:0000256" key="5">
    <source>
        <dbReference type="SAM" id="Phobius"/>
    </source>
</evidence>
<dbReference type="Pfam" id="PF03798">
    <property type="entry name" value="TRAM_LAG1_CLN8"/>
    <property type="match status" value="1"/>
</dbReference>
<dbReference type="OrthoDB" id="200052at2759"/>
<comment type="subcellular location">
    <subcellularLocation>
        <location evidence="1">Membrane</location>
        <topology evidence="1">Multi-pass membrane protein</topology>
    </subcellularLocation>
</comment>
<dbReference type="InterPro" id="IPR050846">
    <property type="entry name" value="TLCD"/>
</dbReference>
<protein>
    <recommendedName>
        <fullName evidence="6">TLC domain-containing protein</fullName>
    </recommendedName>
</protein>
<evidence type="ECO:0000256" key="4">
    <source>
        <dbReference type="ARBA" id="ARBA00023136"/>
    </source>
</evidence>
<keyword evidence="8" id="KW-1185">Reference proteome</keyword>
<keyword evidence="2 5" id="KW-0812">Transmembrane</keyword>
<keyword evidence="3 5" id="KW-1133">Transmembrane helix</keyword>
<dbReference type="InterPro" id="IPR006634">
    <property type="entry name" value="TLC-dom"/>
</dbReference>
<accession>A0A9W7EJ87</accession>
<organism evidence="7 8">
    <name type="scientific">Triparma strigata</name>
    <dbReference type="NCBI Taxonomy" id="1606541"/>
    <lineage>
        <taxon>Eukaryota</taxon>
        <taxon>Sar</taxon>
        <taxon>Stramenopiles</taxon>
        <taxon>Ochrophyta</taxon>
        <taxon>Bolidophyceae</taxon>
        <taxon>Parmales</taxon>
        <taxon>Triparmaceae</taxon>
        <taxon>Triparma</taxon>
    </lineage>
</organism>
<evidence type="ECO:0000256" key="1">
    <source>
        <dbReference type="ARBA" id="ARBA00004141"/>
    </source>
</evidence>
<feature type="domain" description="TLC" evidence="6">
    <location>
        <begin position="33"/>
        <end position="194"/>
    </location>
</feature>
<dbReference type="GO" id="GO:0016020">
    <property type="term" value="C:membrane"/>
    <property type="evidence" value="ECO:0007669"/>
    <property type="project" value="UniProtKB-SubCell"/>
</dbReference>
<name>A0A9W7EJ87_9STRA</name>
<evidence type="ECO:0000256" key="2">
    <source>
        <dbReference type="ARBA" id="ARBA00022692"/>
    </source>
</evidence>
<evidence type="ECO:0000313" key="7">
    <source>
        <dbReference type="EMBL" id="GMH80672.1"/>
    </source>
</evidence>
<evidence type="ECO:0000313" key="8">
    <source>
        <dbReference type="Proteomes" id="UP001165085"/>
    </source>
</evidence>
<dbReference type="PANTHER" id="PTHR13439:SF0">
    <property type="entry name" value="TOPOISOMERASE I DAMAGE AFFECTED PROTEIN 4"/>
    <property type="match status" value="1"/>
</dbReference>
<evidence type="ECO:0000256" key="3">
    <source>
        <dbReference type="ARBA" id="ARBA00022989"/>
    </source>
</evidence>
<dbReference type="GO" id="GO:0005783">
    <property type="term" value="C:endoplasmic reticulum"/>
    <property type="evidence" value="ECO:0007669"/>
    <property type="project" value="TreeGrafter"/>
</dbReference>
<evidence type="ECO:0000259" key="6">
    <source>
        <dbReference type="Pfam" id="PF03798"/>
    </source>
</evidence>
<dbReference type="EMBL" id="BRXY01000248">
    <property type="protein sequence ID" value="GMH80672.1"/>
    <property type="molecule type" value="Genomic_DNA"/>
</dbReference>
<gene>
    <name evidence="7" type="ORF">TrST_g6046</name>
</gene>
<dbReference type="PANTHER" id="PTHR13439">
    <property type="entry name" value="CT120 PROTEIN"/>
    <property type="match status" value="1"/>
</dbReference>
<feature type="transmembrane region" description="Helical" evidence="5">
    <location>
        <begin position="127"/>
        <end position="150"/>
    </location>
</feature>
<feature type="transmembrane region" description="Helical" evidence="5">
    <location>
        <begin position="58"/>
        <end position="75"/>
    </location>
</feature>
<dbReference type="GO" id="GO:0055088">
    <property type="term" value="P:lipid homeostasis"/>
    <property type="evidence" value="ECO:0007669"/>
    <property type="project" value="TreeGrafter"/>
</dbReference>